<evidence type="ECO:0008006" key="4">
    <source>
        <dbReference type="Google" id="ProtNLM"/>
    </source>
</evidence>
<evidence type="ECO:0000256" key="1">
    <source>
        <dbReference type="SAM" id="Phobius"/>
    </source>
</evidence>
<protein>
    <recommendedName>
        <fullName evidence="4">VWFA domain-containing protein</fullName>
    </recommendedName>
</protein>
<proteinExistence type="predicted"/>
<dbReference type="PANTHER" id="PTHR37947:SF1">
    <property type="entry name" value="BLL2462 PROTEIN"/>
    <property type="match status" value="1"/>
</dbReference>
<keyword evidence="1" id="KW-0812">Transmembrane</keyword>
<dbReference type="EMBL" id="JAABLM010000008">
    <property type="protein sequence ID" value="NBL65181.1"/>
    <property type="molecule type" value="Genomic_DNA"/>
</dbReference>
<feature type="transmembrane region" description="Helical" evidence="1">
    <location>
        <begin position="651"/>
        <end position="668"/>
    </location>
</feature>
<dbReference type="Proteomes" id="UP000798602">
    <property type="component" value="Unassembled WGS sequence"/>
</dbReference>
<keyword evidence="1" id="KW-0472">Membrane</keyword>
<feature type="transmembrane region" description="Helical" evidence="1">
    <location>
        <begin position="35"/>
        <end position="54"/>
    </location>
</feature>
<comment type="caution">
    <text evidence="2">The sequence shown here is derived from an EMBL/GenBank/DDBJ whole genome shotgun (WGS) entry which is preliminary data.</text>
</comment>
<accession>A0ABW9Z8G0</accession>
<sequence length="675" mass="77407">MTTTTLLLIFLSIVIAGGLSFFQYFFRNKNRTKVTFWLAFLRFLSVLGLLLLLINPRISNKSFQIQKTPLAILIDNSSSIKEMKANEEVIALVEKLKQNEKLQERFDIQTYTFGNEFKLTEKPNFTESQTNIDQAAKRIKNLHKNKKFPTVLISDGNQTTGNDYLYSFDENNKVFSVVAGDTTTVLDLKISQLNVNKYAFHKNKFPVEVFLDYSGNKNVNATFTISQGNSVLAKQNISFSGSKKSAVVNVLLPAERTGVQILKATISSSEIEKNTYNNSKNFAVEVIDQKSEIGIVSSLNHPDIGTLKRAIETNAQRKVTLINPNNVNDLQNFNVLIFYQPNSDFKNVFTFAKNTNRNFWIITGTNTDFNFLNQQQSILQFKMSGQKEDYLADFQSQFGLFAVDNVGFENFPPLQNSFGSVTTTQNVNILLSSRIRNVNTGYPLLCFSENAGSRTAFLLGENIWKWRMQTYLNHQSYEKFDVFADKIIQFLASNNAKKNLVVTHESFYNSGDDLEITAQFFNKNYEFDENAQLSISVVNRKTKHSKLYNLVRSGANYKVNLNGLTAGEYDFKITENRSKQSYSNFFEILDFDIEKQFVNPNATRLQQLATQTQGEFFLVNQVEPLIKKLLEQEQYKDIQKEIFKKTPLIDWIWLLVFIAVLLAAEWFVRKYHGML</sequence>
<dbReference type="RefSeq" id="WP_166537004.1">
    <property type="nucleotide sequence ID" value="NZ_JAABLM010000008.1"/>
</dbReference>
<evidence type="ECO:0000313" key="3">
    <source>
        <dbReference type="Proteomes" id="UP000798602"/>
    </source>
</evidence>
<gene>
    <name evidence="2" type="ORF">GV828_08220</name>
</gene>
<keyword evidence="1" id="KW-1133">Transmembrane helix</keyword>
<name>A0ABW9Z8G0_9FLAO</name>
<evidence type="ECO:0000313" key="2">
    <source>
        <dbReference type="EMBL" id="NBL65181.1"/>
    </source>
</evidence>
<feature type="transmembrane region" description="Helical" evidence="1">
    <location>
        <begin position="6"/>
        <end position="26"/>
    </location>
</feature>
<keyword evidence="3" id="KW-1185">Reference proteome</keyword>
<dbReference type="PANTHER" id="PTHR37947">
    <property type="entry name" value="BLL2462 PROTEIN"/>
    <property type="match status" value="1"/>
</dbReference>
<organism evidence="2 3">
    <name type="scientific">Flavobacterium ichthyis</name>
    <dbReference type="NCBI Taxonomy" id="2698827"/>
    <lineage>
        <taxon>Bacteria</taxon>
        <taxon>Pseudomonadati</taxon>
        <taxon>Bacteroidota</taxon>
        <taxon>Flavobacteriia</taxon>
        <taxon>Flavobacteriales</taxon>
        <taxon>Flavobacteriaceae</taxon>
        <taxon>Flavobacterium</taxon>
    </lineage>
</organism>
<reference evidence="3" key="1">
    <citation type="submission" date="2020-01" db="EMBL/GenBank/DDBJ databases">
        <title>Sphingomonas sp. strain CSW-10.</title>
        <authorList>
            <person name="Chen W.-M."/>
        </authorList>
    </citation>
    <scope>NUCLEOTIDE SEQUENCE [LARGE SCALE GENOMIC DNA]</scope>
    <source>
        <strain evidence="3">NST-5</strain>
    </source>
</reference>